<feature type="transmembrane region" description="Helical" evidence="1">
    <location>
        <begin position="6"/>
        <end position="31"/>
    </location>
</feature>
<dbReference type="AlphaFoldDB" id="A0A7W9P8I5"/>
<keyword evidence="1" id="KW-0812">Transmembrane</keyword>
<evidence type="ECO:0008006" key="4">
    <source>
        <dbReference type="Google" id="ProtNLM"/>
    </source>
</evidence>
<evidence type="ECO:0000256" key="1">
    <source>
        <dbReference type="SAM" id="Phobius"/>
    </source>
</evidence>
<name>A0A7W9P8I5_9NOCA</name>
<organism evidence="2 3">
    <name type="scientific">Nocardia transvalensis</name>
    <dbReference type="NCBI Taxonomy" id="37333"/>
    <lineage>
        <taxon>Bacteria</taxon>
        <taxon>Bacillati</taxon>
        <taxon>Actinomycetota</taxon>
        <taxon>Actinomycetes</taxon>
        <taxon>Mycobacteriales</taxon>
        <taxon>Nocardiaceae</taxon>
        <taxon>Nocardia</taxon>
    </lineage>
</organism>
<accession>A0A7W9P8I5</accession>
<gene>
    <name evidence="2" type="ORF">BJY24_000187</name>
</gene>
<evidence type="ECO:0000313" key="3">
    <source>
        <dbReference type="Proteomes" id="UP000540412"/>
    </source>
</evidence>
<dbReference type="Pfam" id="PF17197">
    <property type="entry name" value="DUF5134"/>
    <property type="match status" value="1"/>
</dbReference>
<keyword evidence="1" id="KW-1133">Transmembrane helix</keyword>
<reference evidence="2 3" key="1">
    <citation type="submission" date="2020-08" db="EMBL/GenBank/DDBJ databases">
        <title>Sequencing the genomes of 1000 actinobacteria strains.</title>
        <authorList>
            <person name="Klenk H.-P."/>
        </authorList>
    </citation>
    <scope>NUCLEOTIDE SEQUENCE [LARGE SCALE GENOMIC DNA]</scope>
    <source>
        <strain evidence="2 3">DSM 43582</strain>
    </source>
</reference>
<dbReference type="EMBL" id="JACHIT010000001">
    <property type="protein sequence ID" value="MBB5911320.1"/>
    <property type="molecule type" value="Genomic_DNA"/>
</dbReference>
<feature type="transmembrane region" description="Helical" evidence="1">
    <location>
        <begin position="73"/>
        <end position="91"/>
    </location>
</feature>
<keyword evidence="3" id="KW-1185">Reference proteome</keyword>
<evidence type="ECO:0000313" key="2">
    <source>
        <dbReference type="EMBL" id="MBB5911320.1"/>
    </source>
</evidence>
<dbReference type="InterPro" id="IPR033458">
    <property type="entry name" value="DUF5134"/>
</dbReference>
<keyword evidence="1" id="KW-0472">Membrane</keyword>
<proteinExistence type="predicted"/>
<dbReference type="Proteomes" id="UP000540412">
    <property type="component" value="Unassembled WGS sequence"/>
</dbReference>
<comment type="caution">
    <text evidence="2">The sequence shown here is derived from an EMBL/GenBank/DDBJ whole genome shotgun (WGS) entry which is preliminary data.</text>
</comment>
<protein>
    <recommendedName>
        <fullName evidence="4">DUF5134 domain-containing protein</fullName>
    </recommendedName>
</protein>
<feature type="transmembrane region" description="Helical" evidence="1">
    <location>
        <begin position="43"/>
        <end position="61"/>
    </location>
</feature>
<sequence length="132" mass="13704">MLAMLIFPTAAPVAVQGVLTAMVVVYAVLLAARILQRRLSAPAAPLAYHLIAAAAMLWAMSGHSHGGHHSAPALPMFLLAALFTADAVLMLTPGAKTVLRHALPHPPGRIAVVPHLVMDLGTAYMLIAAAAH</sequence>